<reference evidence="4 5" key="1">
    <citation type="submission" date="2016-04" db="EMBL/GenBank/DDBJ databases">
        <title>Chloroflexus islandicus sp. nov., a thermophilic filamentous anoxygenic phototrophic bacterium from geyser Strokkur (Iceland).</title>
        <authorList>
            <person name="Gaisin V.A."/>
            <person name="Kalashnikov A.M."/>
            <person name="Sukhacheva M.V."/>
            <person name="Grouzdev D.S."/>
            <person name="Ivanov T.M."/>
            <person name="Kuznetsov B."/>
            <person name="Gorlenko V.M."/>
        </authorList>
    </citation>
    <scope>NUCLEOTIDE SEQUENCE [LARGE SCALE GENOMIC DNA]</scope>
    <source>
        <strain evidence="5">isl-2</strain>
    </source>
</reference>
<name>A0A178M9F1_9CHLR</name>
<proteinExistence type="predicted"/>
<dbReference type="STRING" id="1707952.A6A03_15615"/>
<evidence type="ECO:0000259" key="3">
    <source>
        <dbReference type="PROSITE" id="PS51186"/>
    </source>
</evidence>
<accession>A0A178M9F1</accession>
<dbReference type="PROSITE" id="PS51186">
    <property type="entry name" value="GNAT"/>
    <property type="match status" value="2"/>
</dbReference>
<evidence type="ECO:0000256" key="1">
    <source>
        <dbReference type="ARBA" id="ARBA00022679"/>
    </source>
</evidence>
<dbReference type="Gene3D" id="3.40.630.30">
    <property type="match status" value="1"/>
</dbReference>
<keyword evidence="2" id="KW-0012">Acyltransferase</keyword>
<evidence type="ECO:0000313" key="5">
    <source>
        <dbReference type="Proteomes" id="UP000078287"/>
    </source>
</evidence>
<dbReference type="AlphaFoldDB" id="A0A178M9F1"/>
<feature type="domain" description="N-acetyltransferase" evidence="3">
    <location>
        <begin position="3"/>
        <end position="141"/>
    </location>
</feature>
<dbReference type="PANTHER" id="PTHR43420">
    <property type="entry name" value="ACETYLTRANSFERASE"/>
    <property type="match status" value="1"/>
</dbReference>
<sequence>MTLNITIISRSEWPAVLELFDRCNHSDGIVLPVWLDADPLPALVAARIGETVAGGAVLYGYFEIEAVIAVDPAWRRRGIGRSLLTQIGQWAQARGGSWVAVADEAGPAVAPFAAALGLQRLNIEVQLVLDPARLPPLPDVPAAWHTRLAEPNDADALTAIIADAFGDPVEQVAAFVADRIANPVHRFVIGEIGARPVAAMRLLRNEQGIMITTFGVRRDQQGRGYGRLLLLTTLHRLLAAGYHDIRIEVEETNVPAFNLYRACGFVPQRRYGMYGRPS</sequence>
<feature type="domain" description="N-acetyltransferase" evidence="3">
    <location>
        <begin position="144"/>
        <end position="278"/>
    </location>
</feature>
<dbReference type="InterPro" id="IPR000182">
    <property type="entry name" value="GNAT_dom"/>
</dbReference>
<dbReference type="SUPFAM" id="SSF55729">
    <property type="entry name" value="Acyl-CoA N-acyltransferases (Nat)"/>
    <property type="match status" value="1"/>
</dbReference>
<dbReference type="PANTHER" id="PTHR43420:SF44">
    <property type="entry name" value="ACETYLTRANSFERASE YPEA"/>
    <property type="match status" value="1"/>
</dbReference>
<dbReference type="InterPro" id="IPR016181">
    <property type="entry name" value="Acyl_CoA_acyltransferase"/>
</dbReference>
<dbReference type="GO" id="GO:0016747">
    <property type="term" value="F:acyltransferase activity, transferring groups other than amino-acyl groups"/>
    <property type="evidence" value="ECO:0007669"/>
    <property type="project" value="InterPro"/>
</dbReference>
<dbReference type="CDD" id="cd04301">
    <property type="entry name" value="NAT_SF"/>
    <property type="match status" value="1"/>
</dbReference>
<keyword evidence="5" id="KW-1185">Reference proteome</keyword>
<organism evidence="4 5">
    <name type="scientific">Chloroflexus islandicus</name>
    <dbReference type="NCBI Taxonomy" id="1707952"/>
    <lineage>
        <taxon>Bacteria</taxon>
        <taxon>Bacillati</taxon>
        <taxon>Chloroflexota</taxon>
        <taxon>Chloroflexia</taxon>
        <taxon>Chloroflexales</taxon>
        <taxon>Chloroflexineae</taxon>
        <taxon>Chloroflexaceae</taxon>
        <taxon>Chloroflexus</taxon>
    </lineage>
</organism>
<keyword evidence="1 4" id="KW-0808">Transferase</keyword>
<gene>
    <name evidence="4" type="ORF">A6A03_15615</name>
</gene>
<dbReference type="EMBL" id="LWQS01000059">
    <property type="protein sequence ID" value="OAN45156.1"/>
    <property type="molecule type" value="Genomic_DNA"/>
</dbReference>
<evidence type="ECO:0000313" key="4">
    <source>
        <dbReference type="EMBL" id="OAN45156.1"/>
    </source>
</evidence>
<evidence type="ECO:0000256" key="2">
    <source>
        <dbReference type="ARBA" id="ARBA00023315"/>
    </source>
</evidence>
<dbReference type="Pfam" id="PF00583">
    <property type="entry name" value="Acetyltransf_1"/>
    <property type="match status" value="2"/>
</dbReference>
<comment type="caution">
    <text evidence="4">The sequence shown here is derived from an EMBL/GenBank/DDBJ whole genome shotgun (WGS) entry which is preliminary data.</text>
</comment>
<dbReference type="Proteomes" id="UP000078287">
    <property type="component" value="Unassembled WGS sequence"/>
</dbReference>
<dbReference type="InterPro" id="IPR050680">
    <property type="entry name" value="YpeA/RimI_acetyltransf"/>
</dbReference>
<dbReference type="OrthoDB" id="159497at2"/>
<protein>
    <submittedName>
        <fullName evidence="4">GCN5 family acetyltransferase</fullName>
    </submittedName>
</protein>